<feature type="non-terminal residue" evidence="2">
    <location>
        <position position="61"/>
    </location>
</feature>
<name>A0A8S2ZPP2_9BILA</name>
<dbReference type="Pfam" id="PF00435">
    <property type="entry name" value="Spectrin"/>
    <property type="match status" value="1"/>
</dbReference>
<dbReference type="Proteomes" id="UP000676336">
    <property type="component" value="Unassembled WGS sequence"/>
</dbReference>
<protein>
    <submittedName>
        <fullName evidence="2">Uncharacterized protein</fullName>
    </submittedName>
</protein>
<accession>A0A8S2ZPP2</accession>
<dbReference type="EMBL" id="CAJOBJ010165834">
    <property type="protein sequence ID" value="CAF4864057.1"/>
    <property type="molecule type" value="Genomic_DNA"/>
</dbReference>
<dbReference type="InterPro" id="IPR002017">
    <property type="entry name" value="Spectrin_repeat"/>
</dbReference>
<dbReference type="Proteomes" id="UP000681720">
    <property type="component" value="Unassembled WGS sequence"/>
</dbReference>
<dbReference type="AlphaFoldDB" id="A0A8S2ZPP2"/>
<sequence length="61" mass="6904">IQLCSQDDTYRDTTSVQVKIQKHEAFEEEVTAHYNAVVRLDEEGAAKILRDHFASAAIQVN</sequence>
<dbReference type="EMBL" id="CAJOBJ010117006">
    <property type="protein sequence ID" value="CAF4657894.1"/>
    <property type="molecule type" value="Genomic_DNA"/>
</dbReference>
<evidence type="ECO:0000313" key="4">
    <source>
        <dbReference type="EMBL" id="CAF4864057.1"/>
    </source>
</evidence>
<dbReference type="EMBL" id="CAJOBI010107517">
    <property type="protein sequence ID" value="CAF4617870.1"/>
    <property type="molecule type" value="Genomic_DNA"/>
</dbReference>
<comment type="caution">
    <text evidence="2">The sequence shown here is derived from an EMBL/GenBank/DDBJ whole genome shotgun (WGS) entry which is preliminary data.</text>
</comment>
<evidence type="ECO:0000313" key="3">
    <source>
        <dbReference type="EMBL" id="CAF4811574.1"/>
    </source>
</evidence>
<dbReference type="SUPFAM" id="SSF46966">
    <property type="entry name" value="Spectrin repeat"/>
    <property type="match status" value="1"/>
</dbReference>
<feature type="non-terminal residue" evidence="2">
    <location>
        <position position="1"/>
    </location>
</feature>
<reference evidence="2" key="1">
    <citation type="submission" date="2021-02" db="EMBL/GenBank/DDBJ databases">
        <authorList>
            <person name="Nowell W R."/>
        </authorList>
    </citation>
    <scope>NUCLEOTIDE SEQUENCE</scope>
</reference>
<evidence type="ECO:0000313" key="1">
    <source>
        <dbReference type="EMBL" id="CAF4617870.1"/>
    </source>
</evidence>
<dbReference type="Gene3D" id="1.20.58.60">
    <property type="match status" value="1"/>
</dbReference>
<gene>
    <name evidence="2" type="ORF">GIL414_LOCUS41351</name>
    <name evidence="4" type="ORF">GIL414_LOCUS50034</name>
    <name evidence="1" type="ORF">SMN809_LOCUS39757</name>
    <name evidence="3" type="ORF">SMN809_LOCUS47616</name>
</gene>
<proteinExistence type="predicted"/>
<dbReference type="EMBL" id="CAJOBI010151215">
    <property type="protein sequence ID" value="CAF4811574.1"/>
    <property type="molecule type" value="Genomic_DNA"/>
</dbReference>
<evidence type="ECO:0000313" key="5">
    <source>
        <dbReference type="Proteomes" id="UP000681720"/>
    </source>
</evidence>
<evidence type="ECO:0000313" key="2">
    <source>
        <dbReference type="EMBL" id="CAF4657894.1"/>
    </source>
</evidence>
<organism evidence="2 5">
    <name type="scientific">Rotaria magnacalcarata</name>
    <dbReference type="NCBI Taxonomy" id="392030"/>
    <lineage>
        <taxon>Eukaryota</taxon>
        <taxon>Metazoa</taxon>
        <taxon>Spiralia</taxon>
        <taxon>Gnathifera</taxon>
        <taxon>Rotifera</taxon>
        <taxon>Eurotatoria</taxon>
        <taxon>Bdelloidea</taxon>
        <taxon>Philodinida</taxon>
        <taxon>Philodinidae</taxon>
        <taxon>Rotaria</taxon>
    </lineage>
</organism>